<name>A0A9W7FVN3_9STRA</name>
<accession>A0A9W7FVN3</accession>
<comment type="caution">
    <text evidence="2">The sequence shown here is derived from an EMBL/GenBank/DDBJ whole genome shotgun (WGS) entry which is preliminary data.</text>
</comment>
<feature type="transmembrane region" description="Helical" evidence="1">
    <location>
        <begin position="50"/>
        <end position="70"/>
    </location>
</feature>
<feature type="transmembrane region" description="Helical" evidence="1">
    <location>
        <begin position="223"/>
        <end position="240"/>
    </location>
</feature>
<sequence length="252" mass="27542">MTSKACTAATYFLYLTGLVFWSGITVPSALESFDLDHSLTAYTGAVARDPLAIQVYTVYCQVIGSMFLVYASVNFFDGHKGILISSLIVAFTTSKHTLYDGLDTPILVKIFTILNLGASLRAYATPSSGNVDSADSFSFLFYASTAVVFAYDPVQPLVDTFPSIEPATPLRALAITQIEAITLFAFAICVNIKWGRPSIKMFSATFSLFPFLIFKHIMVDFAGPPPAVGYVWTALALWLFKDSVTEKTSKHE</sequence>
<evidence type="ECO:0000313" key="3">
    <source>
        <dbReference type="Proteomes" id="UP001165065"/>
    </source>
</evidence>
<dbReference type="AlphaFoldDB" id="A0A9W7FVN3"/>
<evidence type="ECO:0000313" key="2">
    <source>
        <dbReference type="EMBL" id="GMI19714.1"/>
    </source>
</evidence>
<dbReference type="EMBL" id="BRYA01000499">
    <property type="protein sequence ID" value="GMI19714.1"/>
    <property type="molecule type" value="Genomic_DNA"/>
</dbReference>
<feature type="transmembrane region" description="Helical" evidence="1">
    <location>
        <begin position="174"/>
        <end position="192"/>
    </location>
</feature>
<keyword evidence="1" id="KW-0472">Membrane</keyword>
<organism evidence="2 3">
    <name type="scientific">Triparma columacea</name>
    <dbReference type="NCBI Taxonomy" id="722753"/>
    <lineage>
        <taxon>Eukaryota</taxon>
        <taxon>Sar</taxon>
        <taxon>Stramenopiles</taxon>
        <taxon>Ochrophyta</taxon>
        <taxon>Bolidophyceae</taxon>
        <taxon>Parmales</taxon>
        <taxon>Triparmaceae</taxon>
        <taxon>Triparma</taxon>
    </lineage>
</organism>
<reference evidence="3" key="1">
    <citation type="journal article" date="2023" name="Commun. Biol.">
        <title>Genome analysis of Parmales, the sister group of diatoms, reveals the evolutionary specialization of diatoms from phago-mixotrophs to photoautotrophs.</title>
        <authorList>
            <person name="Ban H."/>
            <person name="Sato S."/>
            <person name="Yoshikawa S."/>
            <person name="Yamada K."/>
            <person name="Nakamura Y."/>
            <person name="Ichinomiya M."/>
            <person name="Sato N."/>
            <person name="Blanc-Mathieu R."/>
            <person name="Endo H."/>
            <person name="Kuwata A."/>
            <person name="Ogata H."/>
        </authorList>
    </citation>
    <scope>NUCLEOTIDE SEQUENCE [LARGE SCALE GENOMIC DNA]</scope>
</reference>
<dbReference type="Proteomes" id="UP001165065">
    <property type="component" value="Unassembled WGS sequence"/>
</dbReference>
<evidence type="ECO:0000256" key="1">
    <source>
        <dbReference type="SAM" id="Phobius"/>
    </source>
</evidence>
<feature type="transmembrane region" description="Helical" evidence="1">
    <location>
        <begin position="12"/>
        <end position="30"/>
    </location>
</feature>
<feature type="transmembrane region" description="Helical" evidence="1">
    <location>
        <begin position="136"/>
        <end position="154"/>
    </location>
</feature>
<protein>
    <submittedName>
        <fullName evidence="2">Uncharacterized protein</fullName>
    </submittedName>
</protein>
<feature type="transmembrane region" description="Helical" evidence="1">
    <location>
        <begin position="199"/>
        <end position="217"/>
    </location>
</feature>
<proteinExistence type="predicted"/>
<gene>
    <name evidence="2" type="ORF">TrCOL_g11961</name>
</gene>
<keyword evidence="3" id="KW-1185">Reference proteome</keyword>
<keyword evidence="1" id="KW-1133">Transmembrane helix</keyword>
<dbReference type="OrthoDB" id="10486918at2759"/>
<keyword evidence="1" id="KW-0812">Transmembrane</keyword>